<dbReference type="AlphaFoldDB" id="F6Q3M5"/>
<dbReference type="PANTHER" id="PTHR24114:SF50">
    <property type="entry name" value="RNI-LIKE PROTEIN"/>
    <property type="match status" value="1"/>
</dbReference>
<gene>
    <name evidence="3" type="primary">LOC100187037</name>
</gene>
<dbReference type="SUPFAM" id="SSF47473">
    <property type="entry name" value="EF-hand"/>
    <property type="match status" value="1"/>
</dbReference>
<dbReference type="GO" id="GO:0005509">
    <property type="term" value="F:calcium ion binding"/>
    <property type="evidence" value="ECO:0007669"/>
    <property type="project" value="InterPro"/>
</dbReference>
<dbReference type="SMART" id="SM00368">
    <property type="entry name" value="LRR_RI"/>
    <property type="match status" value="7"/>
</dbReference>
<feature type="domain" description="EF-hand" evidence="2">
    <location>
        <begin position="452"/>
        <end position="487"/>
    </location>
</feature>
<protein>
    <submittedName>
        <fullName evidence="3">Leucine-rich repeat-containing protein 74B-like</fullName>
    </submittedName>
</protein>
<feature type="compositionally biased region" description="Polar residues" evidence="1">
    <location>
        <begin position="41"/>
        <end position="72"/>
    </location>
</feature>
<dbReference type="InterPro" id="IPR001611">
    <property type="entry name" value="Leu-rich_rpt"/>
</dbReference>
<evidence type="ECO:0000313" key="4">
    <source>
        <dbReference type="Proteomes" id="UP000008144"/>
    </source>
</evidence>
<organism evidence="3 4">
    <name type="scientific">Ciona intestinalis</name>
    <name type="common">Transparent sea squirt</name>
    <name type="synonym">Ascidia intestinalis</name>
    <dbReference type="NCBI Taxonomy" id="7719"/>
    <lineage>
        <taxon>Eukaryota</taxon>
        <taxon>Metazoa</taxon>
        <taxon>Chordata</taxon>
        <taxon>Tunicata</taxon>
        <taxon>Ascidiacea</taxon>
        <taxon>Phlebobranchia</taxon>
        <taxon>Cionidae</taxon>
        <taxon>Ciona</taxon>
    </lineage>
</organism>
<dbReference type="Pfam" id="PF13499">
    <property type="entry name" value="EF-hand_7"/>
    <property type="match status" value="1"/>
</dbReference>
<dbReference type="Gene3D" id="1.10.238.10">
    <property type="entry name" value="EF-hand"/>
    <property type="match status" value="1"/>
</dbReference>
<feature type="region of interest" description="Disordered" evidence="1">
    <location>
        <begin position="1"/>
        <end position="95"/>
    </location>
</feature>
<dbReference type="InterPro" id="IPR011992">
    <property type="entry name" value="EF-hand-dom_pair"/>
</dbReference>
<dbReference type="Gene3D" id="3.80.10.10">
    <property type="entry name" value="Ribonuclease Inhibitor"/>
    <property type="match status" value="1"/>
</dbReference>
<dbReference type="OMA" id="QGPEANW"/>
<dbReference type="SUPFAM" id="SSF52047">
    <property type="entry name" value="RNI-like"/>
    <property type="match status" value="1"/>
</dbReference>
<keyword evidence="4" id="KW-1185">Reference proteome</keyword>
<dbReference type="Ensembl" id="ENSCINT00000013022.3">
    <property type="protein sequence ID" value="ENSCINP00000013022.3"/>
    <property type="gene ID" value="ENSCING00000006326.3"/>
</dbReference>
<evidence type="ECO:0000259" key="2">
    <source>
        <dbReference type="PROSITE" id="PS50222"/>
    </source>
</evidence>
<evidence type="ECO:0000256" key="1">
    <source>
        <dbReference type="SAM" id="MobiDB-lite"/>
    </source>
</evidence>
<dbReference type="GeneTree" id="ENSGT00940000154297"/>
<dbReference type="EMBL" id="EAAA01001498">
    <property type="status" value="NOT_ANNOTATED_CDS"/>
    <property type="molecule type" value="Genomic_DNA"/>
</dbReference>
<dbReference type="PROSITE" id="PS50222">
    <property type="entry name" value="EF_HAND_2"/>
    <property type="match status" value="1"/>
</dbReference>
<feature type="compositionally biased region" description="Acidic residues" evidence="1">
    <location>
        <begin position="12"/>
        <end position="21"/>
    </location>
</feature>
<accession>F6Q3M5</accession>
<sequence length="520" mass="56831">MEEENVVVPEPEPVEESDVTELEPQKCIVNVESTPVPRPQSRGSISPTRQTISQLSSTHTHLQARTLTPGSTRKSDSSREITKDEIPDEVSDGGYDTDLEIEVTKEEYDTTGKTTYKDACKQFGVIPVSYFLRHMQDQDLIMRHHGLGPAGAKAIAVSLVSNTRILKLDLSDNWLNAQGGVAIAEMLKENCYISELILSDNHLGFGGAAALCETLQENVTITHVTLSGNDFDDGTAVPISEIIMSTQKLEQLDLSCNLFGEAGGELLGPAISENTSIKDLNLSWNHFRRNGAVSLAKGVGANIFLKKIDLSWNGLGLEGASALGDALRNNNVLEELDVSNNRISTEGAILLAKVKGLLSNETLRILRIGKNPIQSAGGFGILTALRQNGGSVVETLDLSDVVVNKDFVELETEVKETRPKLVIITGGEETDKKVAPKPRADPMTKLRQYMEENNLRLVDFFNQVDEDNSMSVTREEFQKGIEEAGIKLTTDEMSQLLDQLDKDGDGEVNYSIVMTLLAFS</sequence>
<reference evidence="3" key="4">
    <citation type="submission" date="2025-09" db="UniProtKB">
        <authorList>
            <consortium name="Ensembl"/>
        </authorList>
    </citation>
    <scope>IDENTIFICATION</scope>
</reference>
<reference evidence="4" key="1">
    <citation type="journal article" date="2002" name="Science">
        <title>The draft genome of Ciona intestinalis: insights into chordate and vertebrate origins.</title>
        <authorList>
            <person name="Dehal P."/>
            <person name="Satou Y."/>
            <person name="Campbell R.K."/>
            <person name="Chapman J."/>
            <person name="Degnan B."/>
            <person name="De Tomaso A."/>
            <person name="Davidson B."/>
            <person name="Di Gregorio A."/>
            <person name="Gelpke M."/>
            <person name="Goodstein D.M."/>
            <person name="Harafuji N."/>
            <person name="Hastings K.E."/>
            <person name="Ho I."/>
            <person name="Hotta K."/>
            <person name="Huang W."/>
            <person name="Kawashima T."/>
            <person name="Lemaire P."/>
            <person name="Martinez D."/>
            <person name="Meinertzhagen I.A."/>
            <person name="Necula S."/>
            <person name="Nonaka M."/>
            <person name="Putnam N."/>
            <person name="Rash S."/>
            <person name="Saiga H."/>
            <person name="Satake M."/>
            <person name="Terry A."/>
            <person name="Yamada L."/>
            <person name="Wang H.G."/>
            <person name="Awazu S."/>
            <person name="Azumi K."/>
            <person name="Boore J."/>
            <person name="Branno M."/>
            <person name="Chin-Bow S."/>
            <person name="DeSantis R."/>
            <person name="Doyle S."/>
            <person name="Francino P."/>
            <person name="Keys D.N."/>
            <person name="Haga S."/>
            <person name="Hayashi H."/>
            <person name="Hino K."/>
            <person name="Imai K.S."/>
            <person name="Inaba K."/>
            <person name="Kano S."/>
            <person name="Kobayashi K."/>
            <person name="Kobayashi M."/>
            <person name="Lee B.I."/>
            <person name="Makabe K.W."/>
            <person name="Manohar C."/>
            <person name="Matassi G."/>
            <person name="Medina M."/>
            <person name="Mochizuki Y."/>
            <person name="Mount S."/>
            <person name="Morishita T."/>
            <person name="Miura S."/>
            <person name="Nakayama A."/>
            <person name="Nishizaka S."/>
            <person name="Nomoto H."/>
            <person name="Ohta F."/>
            <person name="Oishi K."/>
            <person name="Rigoutsos I."/>
            <person name="Sano M."/>
            <person name="Sasaki A."/>
            <person name="Sasakura Y."/>
            <person name="Shoguchi E."/>
            <person name="Shin-i T."/>
            <person name="Spagnuolo A."/>
            <person name="Stainier D."/>
            <person name="Suzuki M.M."/>
            <person name="Tassy O."/>
            <person name="Takatori N."/>
            <person name="Tokuoka M."/>
            <person name="Yagi K."/>
            <person name="Yoshizaki F."/>
            <person name="Wada S."/>
            <person name="Zhang C."/>
            <person name="Hyatt P.D."/>
            <person name="Larimer F."/>
            <person name="Detter C."/>
            <person name="Doggett N."/>
            <person name="Glavina T."/>
            <person name="Hawkins T."/>
            <person name="Richardson P."/>
            <person name="Lucas S."/>
            <person name="Kohara Y."/>
            <person name="Levine M."/>
            <person name="Satoh N."/>
            <person name="Rokhsar D.S."/>
        </authorList>
    </citation>
    <scope>NUCLEOTIDE SEQUENCE [LARGE SCALE GENOMIC DNA]</scope>
</reference>
<name>F6Q3M5_CIOIN</name>
<dbReference type="Proteomes" id="UP000008144">
    <property type="component" value="Chromosome 2"/>
</dbReference>
<dbReference type="InterPro" id="IPR002048">
    <property type="entry name" value="EF_hand_dom"/>
</dbReference>
<dbReference type="InterPro" id="IPR052394">
    <property type="entry name" value="LRR-containing"/>
</dbReference>
<proteinExistence type="predicted"/>
<dbReference type="Pfam" id="PF13516">
    <property type="entry name" value="LRR_6"/>
    <property type="match status" value="6"/>
</dbReference>
<feature type="compositionally biased region" description="Basic and acidic residues" evidence="1">
    <location>
        <begin position="73"/>
        <end position="85"/>
    </location>
</feature>
<dbReference type="CDD" id="cd00051">
    <property type="entry name" value="EFh"/>
    <property type="match status" value="1"/>
</dbReference>
<dbReference type="InterPro" id="IPR032675">
    <property type="entry name" value="LRR_dom_sf"/>
</dbReference>
<dbReference type="InParanoid" id="F6Q3M5"/>
<feature type="compositionally biased region" description="Acidic residues" evidence="1">
    <location>
        <begin position="86"/>
        <end position="95"/>
    </location>
</feature>
<reference evidence="3" key="3">
    <citation type="submission" date="2025-08" db="UniProtKB">
        <authorList>
            <consortium name="Ensembl"/>
        </authorList>
    </citation>
    <scope>IDENTIFICATION</scope>
</reference>
<evidence type="ECO:0000313" key="3">
    <source>
        <dbReference type="Ensembl" id="ENSCINP00000013022.3"/>
    </source>
</evidence>
<dbReference type="PANTHER" id="PTHR24114">
    <property type="entry name" value="LEUCINE RICH REPEAT FAMILY PROTEIN"/>
    <property type="match status" value="1"/>
</dbReference>
<reference evidence="3" key="2">
    <citation type="journal article" date="2008" name="Genome Biol.">
        <title>Improved genome assembly and evidence-based global gene model set for the chordate Ciona intestinalis: new insight into intron and operon populations.</title>
        <authorList>
            <person name="Satou Y."/>
            <person name="Mineta K."/>
            <person name="Ogasawara M."/>
            <person name="Sasakura Y."/>
            <person name="Shoguchi E."/>
            <person name="Ueno K."/>
            <person name="Yamada L."/>
            <person name="Matsumoto J."/>
            <person name="Wasserscheid J."/>
            <person name="Dewar K."/>
            <person name="Wiley G.B."/>
            <person name="Macmil S.L."/>
            <person name="Roe B.A."/>
            <person name="Zeller R.W."/>
            <person name="Hastings K.E."/>
            <person name="Lemaire P."/>
            <person name="Lindquist E."/>
            <person name="Endo T."/>
            <person name="Hotta K."/>
            <person name="Inaba K."/>
        </authorList>
    </citation>
    <scope>NUCLEOTIDE SEQUENCE [LARGE SCALE GENOMIC DNA]</scope>
    <source>
        <strain evidence="3">wild type</strain>
    </source>
</reference>